<keyword evidence="3" id="KW-1185">Reference proteome</keyword>
<proteinExistence type="predicted"/>
<keyword evidence="1" id="KW-0175">Coiled coil</keyword>
<accession>A0AAW0CSX9</accession>
<evidence type="ECO:0000313" key="2">
    <source>
        <dbReference type="EMBL" id="KAK7042292.1"/>
    </source>
</evidence>
<dbReference type="Gene3D" id="3.80.10.10">
    <property type="entry name" value="Ribonuclease Inhibitor"/>
    <property type="match status" value="1"/>
</dbReference>
<dbReference type="InterPro" id="IPR032675">
    <property type="entry name" value="LRR_dom_sf"/>
</dbReference>
<evidence type="ECO:0000313" key="3">
    <source>
        <dbReference type="Proteomes" id="UP001362999"/>
    </source>
</evidence>
<gene>
    <name evidence="2" type="ORF">R3P38DRAFT_2889571</name>
</gene>
<dbReference type="AlphaFoldDB" id="A0AAW0CSX9"/>
<evidence type="ECO:0008006" key="4">
    <source>
        <dbReference type="Google" id="ProtNLM"/>
    </source>
</evidence>
<dbReference type="EMBL" id="JAWWNJ010000013">
    <property type="protein sequence ID" value="KAK7042292.1"/>
    <property type="molecule type" value="Genomic_DNA"/>
</dbReference>
<sequence>MHGLQPLPELRLLLRSNEPPSDSQVPTIRNEIATIREQLASLKAKRDEFHRKDDAFRQQLAAMEKQMNEAKKEASKLDEEMRAVEEHMHAHFSILSPVRHIPPEILSEIFHWTCSSQWARTVHRLKVYTAPWALTHVCRAWRHVARADAGLWSWIRIDTWDIRLSASNMSASYPLAALEAQLHLSRTVPLTVEFHVSQKKRKLATTLLQTLVLHSHRWKRFSLKITDVSLLQTLMQIRDRLDSLECLEIGGEAYAESWPLDYADLFSVAPRLREVKLSDRDLEFISPELSFPCVNLTHLRLSCNPPFFFDILRQAPNLVECEVIAWDVPTLIDPAVKLSSLRRLTALELQTTALTSAILAPNLQYLRVTGYIDDIPAFIDRSKCRLSVLKLPDIWRDTHAILPLLQLTPDLLYLELSLCNTAADGVERVLAALEVSGTSTGLCPKLESMSIVFRDNPRLDLPSYRMIESRFHSQALPGRALRRLRISSGIFQGEGWVDLTKLHLVEMQRFIDEHGAKES</sequence>
<dbReference type="Gene3D" id="6.10.250.3110">
    <property type="match status" value="1"/>
</dbReference>
<evidence type="ECO:0000256" key="1">
    <source>
        <dbReference type="SAM" id="Coils"/>
    </source>
</evidence>
<reference evidence="2 3" key="1">
    <citation type="journal article" date="2024" name="J Genomics">
        <title>Draft genome sequencing and assembly of Favolaschia claudopus CIRM-BRFM 2984 isolated from oak limbs.</title>
        <authorList>
            <person name="Navarro D."/>
            <person name="Drula E."/>
            <person name="Chaduli D."/>
            <person name="Cazenave R."/>
            <person name="Ahrendt S."/>
            <person name="Wang J."/>
            <person name="Lipzen A."/>
            <person name="Daum C."/>
            <person name="Barry K."/>
            <person name="Grigoriev I.V."/>
            <person name="Favel A."/>
            <person name="Rosso M.N."/>
            <person name="Martin F."/>
        </authorList>
    </citation>
    <scope>NUCLEOTIDE SEQUENCE [LARGE SCALE GENOMIC DNA]</scope>
    <source>
        <strain evidence="2 3">CIRM-BRFM 2984</strain>
    </source>
</reference>
<organism evidence="2 3">
    <name type="scientific">Favolaschia claudopus</name>
    <dbReference type="NCBI Taxonomy" id="2862362"/>
    <lineage>
        <taxon>Eukaryota</taxon>
        <taxon>Fungi</taxon>
        <taxon>Dikarya</taxon>
        <taxon>Basidiomycota</taxon>
        <taxon>Agaricomycotina</taxon>
        <taxon>Agaricomycetes</taxon>
        <taxon>Agaricomycetidae</taxon>
        <taxon>Agaricales</taxon>
        <taxon>Marasmiineae</taxon>
        <taxon>Mycenaceae</taxon>
        <taxon>Favolaschia</taxon>
    </lineage>
</organism>
<protein>
    <recommendedName>
        <fullName evidence="4">F-box domain-containing protein</fullName>
    </recommendedName>
</protein>
<dbReference type="SUPFAM" id="SSF52047">
    <property type="entry name" value="RNI-like"/>
    <property type="match status" value="1"/>
</dbReference>
<dbReference type="Proteomes" id="UP001362999">
    <property type="component" value="Unassembled WGS sequence"/>
</dbReference>
<feature type="coiled-coil region" evidence="1">
    <location>
        <begin position="25"/>
        <end position="87"/>
    </location>
</feature>
<comment type="caution">
    <text evidence="2">The sequence shown here is derived from an EMBL/GenBank/DDBJ whole genome shotgun (WGS) entry which is preliminary data.</text>
</comment>
<name>A0AAW0CSX9_9AGAR</name>